<dbReference type="PROSITE" id="PS00211">
    <property type="entry name" value="ABC_TRANSPORTER_1"/>
    <property type="match status" value="1"/>
</dbReference>
<gene>
    <name evidence="13" type="ORF">FA13DRAFT_1756841</name>
</gene>
<feature type="transmembrane region" description="Helical" evidence="10">
    <location>
        <begin position="316"/>
        <end position="338"/>
    </location>
</feature>
<feature type="transmembrane region" description="Helical" evidence="10">
    <location>
        <begin position="1047"/>
        <end position="1076"/>
    </location>
</feature>
<feature type="domain" description="ABC transmembrane type-1" evidence="12">
    <location>
        <begin position="287"/>
        <end position="585"/>
    </location>
</feature>
<dbReference type="Proteomes" id="UP000298030">
    <property type="component" value="Unassembled WGS sequence"/>
</dbReference>
<feature type="domain" description="ABC transporter" evidence="11">
    <location>
        <begin position="629"/>
        <end position="870"/>
    </location>
</feature>
<feature type="transmembrane region" description="Helical" evidence="10">
    <location>
        <begin position="974"/>
        <end position="997"/>
    </location>
</feature>
<feature type="domain" description="ABC transmembrane type-1" evidence="12">
    <location>
        <begin position="936"/>
        <end position="1200"/>
    </location>
</feature>
<dbReference type="FunFam" id="3.40.50.300:FF:000838">
    <property type="entry name" value="ABC multidrug transporter (Eurofung)"/>
    <property type="match status" value="1"/>
</dbReference>
<dbReference type="InterPro" id="IPR003439">
    <property type="entry name" value="ABC_transporter-like_ATP-bd"/>
</dbReference>
<dbReference type="GO" id="GO:0016020">
    <property type="term" value="C:membrane"/>
    <property type="evidence" value="ECO:0007669"/>
    <property type="project" value="UniProtKB-SubCell"/>
</dbReference>
<dbReference type="CDD" id="cd18596">
    <property type="entry name" value="ABC_6TM_VMR1_D1_like"/>
    <property type="match status" value="1"/>
</dbReference>
<dbReference type="Gene3D" id="1.20.1560.10">
    <property type="entry name" value="ABC transporter type 1, transmembrane domain"/>
    <property type="match status" value="2"/>
</dbReference>
<dbReference type="STRING" id="71717.A0A4Y7SRH6"/>
<accession>A0A4Y7SRH6</accession>
<dbReference type="InterPro" id="IPR036640">
    <property type="entry name" value="ABC1_TM_sf"/>
</dbReference>
<proteinExistence type="predicted"/>
<dbReference type="Gene3D" id="3.40.50.300">
    <property type="entry name" value="P-loop containing nucleotide triphosphate hydrolases"/>
    <property type="match status" value="2"/>
</dbReference>
<feature type="transmembrane region" description="Helical" evidence="10">
    <location>
        <begin position="525"/>
        <end position="549"/>
    </location>
</feature>
<keyword evidence="4" id="KW-0677">Repeat</keyword>
<evidence type="ECO:0000313" key="13">
    <source>
        <dbReference type="EMBL" id="TEB24470.1"/>
    </source>
</evidence>
<reference evidence="13 14" key="1">
    <citation type="journal article" date="2019" name="Nat. Ecol. Evol.">
        <title>Megaphylogeny resolves global patterns of mushroom evolution.</title>
        <authorList>
            <person name="Varga T."/>
            <person name="Krizsan K."/>
            <person name="Foldi C."/>
            <person name="Dima B."/>
            <person name="Sanchez-Garcia M."/>
            <person name="Sanchez-Ramirez S."/>
            <person name="Szollosi G.J."/>
            <person name="Szarkandi J.G."/>
            <person name="Papp V."/>
            <person name="Albert L."/>
            <person name="Andreopoulos W."/>
            <person name="Angelini C."/>
            <person name="Antonin V."/>
            <person name="Barry K.W."/>
            <person name="Bougher N.L."/>
            <person name="Buchanan P."/>
            <person name="Buyck B."/>
            <person name="Bense V."/>
            <person name="Catcheside P."/>
            <person name="Chovatia M."/>
            <person name="Cooper J."/>
            <person name="Damon W."/>
            <person name="Desjardin D."/>
            <person name="Finy P."/>
            <person name="Geml J."/>
            <person name="Haridas S."/>
            <person name="Hughes K."/>
            <person name="Justo A."/>
            <person name="Karasinski D."/>
            <person name="Kautmanova I."/>
            <person name="Kiss B."/>
            <person name="Kocsube S."/>
            <person name="Kotiranta H."/>
            <person name="LaButti K.M."/>
            <person name="Lechner B.E."/>
            <person name="Liimatainen K."/>
            <person name="Lipzen A."/>
            <person name="Lukacs Z."/>
            <person name="Mihaltcheva S."/>
            <person name="Morgado L.N."/>
            <person name="Niskanen T."/>
            <person name="Noordeloos M.E."/>
            <person name="Ohm R.A."/>
            <person name="Ortiz-Santana B."/>
            <person name="Ovrebo C."/>
            <person name="Racz N."/>
            <person name="Riley R."/>
            <person name="Savchenko A."/>
            <person name="Shiryaev A."/>
            <person name="Soop K."/>
            <person name="Spirin V."/>
            <person name="Szebenyi C."/>
            <person name="Tomsovsky M."/>
            <person name="Tulloss R.E."/>
            <person name="Uehling J."/>
            <person name="Grigoriev I.V."/>
            <person name="Vagvolgyi C."/>
            <person name="Papp T."/>
            <person name="Martin F.M."/>
            <person name="Miettinen O."/>
            <person name="Hibbett D.S."/>
            <person name="Nagy L.G."/>
        </authorList>
    </citation>
    <scope>NUCLEOTIDE SEQUENCE [LARGE SCALE GENOMIC DNA]</scope>
    <source>
        <strain evidence="13 14">FP101781</strain>
    </source>
</reference>
<dbReference type="InterPro" id="IPR017871">
    <property type="entry name" value="ABC_transporter-like_CS"/>
</dbReference>
<evidence type="ECO:0000256" key="1">
    <source>
        <dbReference type="ARBA" id="ARBA00004141"/>
    </source>
</evidence>
<dbReference type="InterPro" id="IPR027417">
    <property type="entry name" value="P-loop_NTPase"/>
</dbReference>
<evidence type="ECO:0000256" key="2">
    <source>
        <dbReference type="ARBA" id="ARBA00022448"/>
    </source>
</evidence>
<dbReference type="Pfam" id="PF00005">
    <property type="entry name" value="ABC_tran"/>
    <property type="match status" value="2"/>
</dbReference>
<dbReference type="PROSITE" id="PS50929">
    <property type="entry name" value="ABC_TM1F"/>
    <property type="match status" value="2"/>
</dbReference>
<dbReference type="CDD" id="cd03244">
    <property type="entry name" value="ABCC_MRP_domain2"/>
    <property type="match status" value="1"/>
</dbReference>
<dbReference type="GO" id="GO:0005524">
    <property type="term" value="F:ATP binding"/>
    <property type="evidence" value="ECO:0007669"/>
    <property type="project" value="UniProtKB-KW"/>
</dbReference>
<keyword evidence="2" id="KW-0813">Transport</keyword>
<organism evidence="13 14">
    <name type="scientific">Coprinellus micaceus</name>
    <name type="common">Glistening ink-cap mushroom</name>
    <name type="synonym">Coprinus micaceus</name>
    <dbReference type="NCBI Taxonomy" id="71717"/>
    <lineage>
        <taxon>Eukaryota</taxon>
        <taxon>Fungi</taxon>
        <taxon>Dikarya</taxon>
        <taxon>Basidiomycota</taxon>
        <taxon>Agaricomycotina</taxon>
        <taxon>Agaricomycetes</taxon>
        <taxon>Agaricomycetidae</taxon>
        <taxon>Agaricales</taxon>
        <taxon>Agaricineae</taxon>
        <taxon>Psathyrellaceae</taxon>
        <taxon>Coprinellus</taxon>
    </lineage>
</organism>
<dbReference type="PANTHER" id="PTHR24223">
    <property type="entry name" value="ATP-BINDING CASSETTE SUB-FAMILY C"/>
    <property type="match status" value="1"/>
</dbReference>
<dbReference type="CDD" id="cd03250">
    <property type="entry name" value="ABCC_MRP_domain1"/>
    <property type="match status" value="1"/>
</dbReference>
<dbReference type="SUPFAM" id="SSF52540">
    <property type="entry name" value="P-loop containing nucleoside triphosphate hydrolases"/>
    <property type="match status" value="2"/>
</dbReference>
<dbReference type="FunFam" id="1.20.1560.10:FF:000013">
    <property type="entry name" value="ABC transporter C family member 2"/>
    <property type="match status" value="1"/>
</dbReference>
<dbReference type="PROSITE" id="PS50893">
    <property type="entry name" value="ABC_TRANSPORTER_2"/>
    <property type="match status" value="2"/>
</dbReference>
<evidence type="ECO:0000256" key="5">
    <source>
        <dbReference type="ARBA" id="ARBA00022741"/>
    </source>
</evidence>
<evidence type="ECO:0000256" key="7">
    <source>
        <dbReference type="ARBA" id="ARBA00022989"/>
    </source>
</evidence>
<dbReference type="InterPro" id="IPR011527">
    <property type="entry name" value="ABC1_TM_dom"/>
</dbReference>
<evidence type="ECO:0000256" key="4">
    <source>
        <dbReference type="ARBA" id="ARBA00022737"/>
    </source>
</evidence>
<protein>
    <submittedName>
        <fullName evidence="13">Multidrug resistance-associated ABC transporter</fullName>
    </submittedName>
</protein>
<feature type="transmembrane region" description="Helical" evidence="10">
    <location>
        <begin position="928"/>
        <end position="954"/>
    </location>
</feature>
<feature type="domain" description="ABC transporter" evidence="11">
    <location>
        <begin position="1237"/>
        <end position="1474"/>
    </location>
</feature>
<feature type="transmembrane region" description="Helical" evidence="10">
    <location>
        <begin position="94"/>
        <end position="116"/>
    </location>
</feature>
<dbReference type="InterPro" id="IPR003593">
    <property type="entry name" value="AAA+_ATPase"/>
</dbReference>
<sequence length="1489" mass="163684">MLIPFTIGLLSTGTLISRTTAHYASKARRREEGIENDAYDEAERQSNSIISRNGGPVVAAFMVARILGCAVLSGFSVLPLIQPFPGIHPSNDDVFVSDCMAAVNVYALMLAALAFVCHYQRTWLIRHNITILISELGIYAYRNVWPLATYAKEPADRAEGWLMWAKLGTLVFTGVIIPLFIPTVYTPVDPKRPEKVPNPEQTASLFSYCTYSHITPVIRAAGKVAHLPASELPPLADYDRAQDLIKHAEPYLSPIKVRNGRHIFFGLVRCFSLEYTKAFAAMIVYPVTSFVAPLAINRLLTILQSGGKNTTGAKPWFWILLILLAPLLGTLSFQYYIIAMTRALVTTESILLQLVFDYSLRVRVKAESSEKGKSTSVSKDTTDEGSPAASKTGTSSFIGRLTNLVTIDLDNITRARDMVLLFWNTPVQIVGSAIFLYFILGWSAFVGFGLTIALLPVPGWLTSVASGVQDEKMKTTDNRTQTVTESMNALRMIKMFGWERKIQARIDGRREEELKWIWKAKVLDLLIQLVSYIIPTFTMLVTFAIATLVMEIELTAAKVFSSMILFDGMRGDMMQANFFIGAFIRGKVSIDRVNDFFKTTELLDVYGDDEEPSHEYSSNLATAADEDFLGFRNATFTWNPNASGTRANTPSSQFKLTVPGTLKFAVGRINLIVGPTGSGKTSLLMALLGEMHFAPTHPESMFSLPRRGGMALAIQESWVLNQTIRDNILFGSAYDQERYEKVIYQCALEQDLEIFDAGDQTEVGERGLTLSGGQKARLTLARAIYSRAEIVLLDDVLAALDVHTAKWIVNKCFKGDLVTGRTVLLVTHNIALTSALADLIISVSPGGVAMSHGQDLSAILASEPALQAELKHKKEAIEVDEATIDAPSEKKAEKKAGGKLILAEEIQEGNVGWKSIAFFLKALGGKHVALFFTLWIGGSLLEFIMHSFNLWFLGYWSTQYERFPAKEIPVLRYMGIYTLLNAFTIVVFTARDIWALLGQLRASRTIHQILSRSILGTTLSELTLDIGSVDEGLMQNFQILQATSLLMIVSLVSAVLFVPLFTLPGFFIAAIGMYIGSKYLKGQLSVRREMSNAKAPMLAHFNAAVSGLVTLRAYGAQDAYRAELQKRLDNYVKIARMTYDLNRWINFRVDALGAVFTASLAAYLTYGGTVSAANVGFSLNRAMEFCTMVLFVVRIYNGFQVESNSLERIVAYTEVEQEQEPAECGKPPAAWPTSGEIKVENLSARYSKTGPAVLHGLSFNIRAGERVGVVGRTGSGKSSLTLALLRCILTEGSVYFDNLNTSEINLDALRSSITIIPQIPELLSGTLRYNLDPFDEYDDATLNAALKASGLYAIQSDSGDGRLTLDSDIASGGANVSVGQRQIIALARAIIRSSKLLILDEATSAIDHDTDTIIQNTLRKELGSDVTVLTIAHRLQTIIDADKILVLDAGKIVEFATPAELLAIPGGIFKSLVDESGDKQHLYEIAGRL</sequence>
<keyword evidence="14" id="KW-1185">Reference proteome</keyword>
<evidence type="ECO:0000259" key="12">
    <source>
        <dbReference type="PROSITE" id="PS50929"/>
    </source>
</evidence>
<dbReference type="GO" id="GO:0140359">
    <property type="term" value="F:ABC-type transporter activity"/>
    <property type="evidence" value="ECO:0007669"/>
    <property type="project" value="InterPro"/>
</dbReference>
<name>A0A4Y7SRH6_COPMI</name>
<dbReference type="PANTHER" id="PTHR24223:SF356">
    <property type="entry name" value="ATP-BINDING CASSETTE TRANSPORTER ABC4"/>
    <property type="match status" value="1"/>
</dbReference>
<feature type="region of interest" description="Disordered" evidence="9">
    <location>
        <begin position="373"/>
        <end position="393"/>
    </location>
</feature>
<comment type="caution">
    <text evidence="13">The sequence shown here is derived from an EMBL/GenBank/DDBJ whole genome shotgun (WGS) entry which is preliminary data.</text>
</comment>
<dbReference type="SUPFAM" id="SSF90123">
    <property type="entry name" value="ABC transporter transmembrane region"/>
    <property type="match status" value="2"/>
</dbReference>
<comment type="subcellular location">
    <subcellularLocation>
        <location evidence="1">Membrane</location>
        <topology evidence="1">Multi-pass membrane protein</topology>
    </subcellularLocation>
</comment>
<feature type="transmembrane region" description="Helical" evidence="10">
    <location>
        <begin position="161"/>
        <end position="185"/>
    </location>
</feature>
<evidence type="ECO:0000256" key="10">
    <source>
        <dbReference type="SAM" id="Phobius"/>
    </source>
</evidence>
<dbReference type="InterPro" id="IPR050173">
    <property type="entry name" value="ABC_transporter_C-like"/>
</dbReference>
<dbReference type="CDD" id="cd18604">
    <property type="entry name" value="ABC_6TM_VMR1_D2_like"/>
    <property type="match status" value="1"/>
</dbReference>
<feature type="transmembrane region" description="Helical" evidence="10">
    <location>
        <begin position="57"/>
        <end position="82"/>
    </location>
</feature>
<feature type="transmembrane region" description="Helical" evidence="10">
    <location>
        <begin position="278"/>
        <end position="296"/>
    </location>
</feature>
<evidence type="ECO:0000259" key="11">
    <source>
        <dbReference type="PROSITE" id="PS50893"/>
    </source>
</evidence>
<dbReference type="EMBL" id="QPFP01000066">
    <property type="protein sequence ID" value="TEB24470.1"/>
    <property type="molecule type" value="Genomic_DNA"/>
</dbReference>
<dbReference type="GO" id="GO:0016887">
    <property type="term" value="F:ATP hydrolysis activity"/>
    <property type="evidence" value="ECO:0007669"/>
    <property type="project" value="InterPro"/>
</dbReference>
<keyword evidence="7 10" id="KW-1133">Transmembrane helix</keyword>
<dbReference type="Pfam" id="PF00664">
    <property type="entry name" value="ABC_membrane"/>
    <property type="match status" value="2"/>
</dbReference>
<keyword evidence="8 10" id="KW-0472">Membrane</keyword>
<keyword evidence="3 10" id="KW-0812">Transmembrane</keyword>
<evidence type="ECO:0000256" key="8">
    <source>
        <dbReference type="ARBA" id="ARBA00023136"/>
    </source>
</evidence>
<dbReference type="OrthoDB" id="6500128at2759"/>
<feature type="transmembrane region" description="Helical" evidence="10">
    <location>
        <begin position="123"/>
        <end position="141"/>
    </location>
</feature>
<evidence type="ECO:0000256" key="3">
    <source>
        <dbReference type="ARBA" id="ARBA00022692"/>
    </source>
</evidence>
<keyword evidence="5" id="KW-0547">Nucleotide-binding</keyword>
<evidence type="ECO:0000313" key="14">
    <source>
        <dbReference type="Proteomes" id="UP000298030"/>
    </source>
</evidence>
<keyword evidence="6" id="KW-0067">ATP-binding</keyword>
<dbReference type="SMART" id="SM00382">
    <property type="entry name" value="AAA"/>
    <property type="match status" value="2"/>
</dbReference>
<evidence type="ECO:0000256" key="6">
    <source>
        <dbReference type="ARBA" id="ARBA00022840"/>
    </source>
</evidence>
<evidence type="ECO:0000256" key="9">
    <source>
        <dbReference type="SAM" id="MobiDB-lite"/>
    </source>
</evidence>